<proteinExistence type="predicted"/>
<sequence length="171" mass="19065">MRLNLVTVFLTAFTAVYSAPLNVADNDFNPVADMRNDSTTIALPIQIRAPLPTLVPIKFGTNFAAPHGTWPSTSTKVDRTITAVLKEWLKTNSQSTNIKPDYQNVFDADMEKPYSFSIGAEVWPAKCKTSPPCVAYFTGNAWIIRKGYNTELFRISRSVEPSLFPTTNRDV</sequence>
<name>A0A9W8P5N8_9AGAR</name>
<reference evidence="2 3" key="1">
    <citation type="journal article" date="2023" name="Proc. Natl. Acad. Sci. U.S.A.">
        <title>A global phylogenomic analysis of the shiitake genus Lentinula.</title>
        <authorList>
            <person name="Sierra-Patev S."/>
            <person name="Min B."/>
            <person name="Naranjo-Ortiz M."/>
            <person name="Looney B."/>
            <person name="Konkel Z."/>
            <person name="Slot J.C."/>
            <person name="Sakamoto Y."/>
            <person name="Steenwyk J.L."/>
            <person name="Rokas A."/>
            <person name="Carro J."/>
            <person name="Camarero S."/>
            <person name="Ferreira P."/>
            <person name="Molpeceres G."/>
            <person name="Ruiz-Duenas F.J."/>
            <person name="Serrano A."/>
            <person name="Henrissat B."/>
            <person name="Drula E."/>
            <person name="Hughes K.W."/>
            <person name="Mata J.L."/>
            <person name="Ishikawa N.K."/>
            <person name="Vargas-Isla R."/>
            <person name="Ushijima S."/>
            <person name="Smith C.A."/>
            <person name="Donoghue J."/>
            <person name="Ahrendt S."/>
            <person name="Andreopoulos W."/>
            <person name="He G."/>
            <person name="LaButti K."/>
            <person name="Lipzen A."/>
            <person name="Ng V."/>
            <person name="Riley R."/>
            <person name="Sandor L."/>
            <person name="Barry K."/>
            <person name="Martinez A.T."/>
            <person name="Xiao Y."/>
            <person name="Gibbons J.G."/>
            <person name="Terashima K."/>
            <person name="Grigoriev I.V."/>
            <person name="Hibbett D."/>
        </authorList>
    </citation>
    <scope>NUCLEOTIDE SEQUENCE [LARGE SCALE GENOMIC DNA]</scope>
    <source>
        <strain evidence="2 3">TFB7810</strain>
    </source>
</reference>
<keyword evidence="1" id="KW-0732">Signal</keyword>
<organism evidence="2 3">
    <name type="scientific">Lentinula detonsa</name>
    <dbReference type="NCBI Taxonomy" id="2804962"/>
    <lineage>
        <taxon>Eukaryota</taxon>
        <taxon>Fungi</taxon>
        <taxon>Dikarya</taxon>
        <taxon>Basidiomycota</taxon>
        <taxon>Agaricomycotina</taxon>
        <taxon>Agaricomycetes</taxon>
        <taxon>Agaricomycetidae</taxon>
        <taxon>Agaricales</taxon>
        <taxon>Marasmiineae</taxon>
        <taxon>Omphalotaceae</taxon>
        <taxon>Lentinula</taxon>
    </lineage>
</organism>
<dbReference type="EMBL" id="JANVFU010000003">
    <property type="protein sequence ID" value="KAJ3747525.1"/>
    <property type="molecule type" value="Genomic_DNA"/>
</dbReference>
<evidence type="ECO:0000313" key="3">
    <source>
        <dbReference type="Proteomes" id="UP001142393"/>
    </source>
</evidence>
<keyword evidence="3" id="KW-1185">Reference proteome</keyword>
<evidence type="ECO:0000256" key="1">
    <source>
        <dbReference type="SAM" id="SignalP"/>
    </source>
</evidence>
<comment type="caution">
    <text evidence="2">The sequence shown here is derived from an EMBL/GenBank/DDBJ whole genome shotgun (WGS) entry which is preliminary data.</text>
</comment>
<dbReference type="AlphaFoldDB" id="A0A9W8P5N8"/>
<gene>
    <name evidence="2" type="ORF">DFH05DRAFT_1521860</name>
</gene>
<protein>
    <submittedName>
        <fullName evidence="2">Uncharacterized protein</fullName>
    </submittedName>
</protein>
<evidence type="ECO:0000313" key="2">
    <source>
        <dbReference type="EMBL" id="KAJ3747525.1"/>
    </source>
</evidence>
<dbReference type="Proteomes" id="UP001142393">
    <property type="component" value="Unassembled WGS sequence"/>
</dbReference>
<accession>A0A9W8P5N8</accession>
<feature type="signal peptide" evidence="1">
    <location>
        <begin position="1"/>
        <end position="18"/>
    </location>
</feature>
<feature type="chain" id="PRO_5040908779" evidence="1">
    <location>
        <begin position="19"/>
        <end position="171"/>
    </location>
</feature>